<gene>
    <name evidence="2" type="ORF">R1flu_010554</name>
</gene>
<accession>A0ABD1Z8C5</accession>
<proteinExistence type="predicted"/>
<evidence type="ECO:0000313" key="2">
    <source>
        <dbReference type="EMBL" id="KAL2642967.1"/>
    </source>
</evidence>
<comment type="caution">
    <text evidence="2">The sequence shown here is derived from an EMBL/GenBank/DDBJ whole genome shotgun (WGS) entry which is preliminary data.</text>
</comment>
<organism evidence="2 3">
    <name type="scientific">Riccia fluitans</name>
    <dbReference type="NCBI Taxonomy" id="41844"/>
    <lineage>
        <taxon>Eukaryota</taxon>
        <taxon>Viridiplantae</taxon>
        <taxon>Streptophyta</taxon>
        <taxon>Embryophyta</taxon>
        <taxon>Marchantiophyta</taxon>
        <taxon>Marchantiopsida</taxon>
        <taxon>Marchantiidae</taxon>
        <taxon>Marchantiales</taxon>
        <taxon>Ricciaceae</taxon>
        <taxon>Riccia</taxon>
    </lineage>
</organism>
<dbReference type="EMBL" id="JBHFFA010000002">
    <property type="protein sequence ID" value="KAL2642967.1"/>
    <property type="molecule type" value="Genomic_DNA"/>
</dbReference>
<name>A0ABD1Z8C5_9MARC</name>
<dbReference type="AlphaFoldDB" id="A0ABD1Z8C5"/>
<feature type="region of interest" description="Disordered" evidence="1">
    <location>
        <begin position="70"/>
        <end position="89"/>
    </location>
</feature>
<dbReference type="Proteomes" id="UP001605036">
    <property type="component" value="Unassembled WGS sequence"/>
</dbReference>
<feature type="region of interest" description="Disordered" evidence="1">
    <location>
        <begin position="37"/>
        <end position="65"/>
    </location>
</feature>
<reference evidence="2 3" key="1">
    <citation type="submission" date="2024-09" db="EMBL/GenBank/DDBJ databases">
        <title>Chromosome-scale assembly of Riccia fluitans.</title>
        <authorList>
            <person name="Paukszto L."/>
            <person name="Sawicki J."/>
            <person name="Karawczyk K."/>
            <person name="Piernik-Szablinska J."/>
            <person name="Szczecinska M."/>
            <person name="Mazdziarz M."/>
        </authorList>
    </citation>
    <scope>NUCLEOTIDE SEQUENCE [LARGE SCALE GENOMIC DNA]</scope>
    <source>
        <strain evidence="2">Rf_01</strain>
        <tissue evidence="2">Aerial parts of the thallus</tissue>
    </source>
</reference>
<sequence length="133" mass="14367">MDFSPGGYVVLRLGHDQQCGPITTVCQKSGVGRSSATWLGVGRGDETTFGPPRQSTGRFTVPVSQRRDRRSFVPLPLHDPVRGEKADGSFSARGWTRIPCGWDPPGSPLCVSIGDQAFQESSTVSKTVLPCQY</sequence>
<keyword evidence="3" id="KW-1185">Reference proteome</keyword>
<evidence type="ECO:0000313" key="3">
    <source>
        <dbReference type="Proteomes" id="UP001605036"/>
    </source>
</evidence>
<evidence type="ECO:0000256" key="1">
    <source>
        <dbReference type="SAM" id="MobiDB-lite"/>
    </source>
</evidence>
<protein>
    <submittedName>
        <fullName evidence="2">Uncharacterized protein</fullName>
    </submittedName>
</protein>